<keyword evidence="2" id="KW-1185">Reference proteome</keyword>
<evidence type="ECO:0000313" key="1">
    <source>
        <dbReference type="EMBL" id="MBB5219417.1"/>
    </source>
</evidence>
<dbReference type="RefSeq" id="WP_184652824.1">
    <property type="nucleotide sequence ID" value="NZ_JACHFR010000002.1"/>
</dbReference>
<accession>A0A840SCB5</accession>
<organism evidence="1 2">
    <name type="scientific">Treponema rectale</name>
    <dbReference type="NCBI Taxonomy" id="744512"/>
    <lineage>
        <taxon>Bacteria</taxon>
        <taxon>Pseudomonadati</taxon>
        <taxon>Spirochaetota</taxon>
        <taxon>Spirochaetia</taxon>
        <taxon>Spirochaetales</taxon>
        <taxon>Treponemataceae</taxon>
        <taxon>Treponema</taxon>
    </lineage>
</organism>
<name>A0A840SCB5_9SPIR</name>
<gene>
    <name evidence="1" type="ORF">HNP77_001786</name>
</gene>
<reference evidence="1 2" key="1">
    <citation type="submission" date="2020-08" db="EMBL/GenBank/DDBJ databases">
        <title>Genomic Encyclopedia of Type Strains, Phase IV (KMG-IV): sequencing the most valuable type-strain genomes for metagenomic binning, comparative biology and taxonomic classification.</title>
        <authorList>
            <person name="Goeker M."/>
        </authorList>
    </citation>
    <scope>NUCLEOTIDE SEQUENCE [LARGE SCALE GENOMIC DNA]</scope>
    <source>
        <strain evidence="1 2">DSM 103679</strain>
    </source>
</reference>
<proteinExistence type="predicted"/>
<evidence type="ECO:0000313" key="2">
    <source>
        <dbReference type="Proteomes" id="UP000578697"/>
    </source>
</evidence>
<dbReference type="Proteomes" id="UP000578697">
    <property type="component" value="Unassembled WGS sequence"/>
</dbReference>
<protein>
    <submittedName>
        <fullName evidence="1">Uncharacterized protein</fullName>
    </submittedName>
</protein>
<dbReference type="EMBL" id="JACHFR010000002">
    <property type="protein sequence ID" value="MBB5219417.1"/>
    <property type="molecule type" value="Genomic_DNA"/>
</dbReference>
<sequence>MAELFQIYENGKGINRVFDMDAAGEAFDGNKSVNSFYWPSSRTDTVMSRLRLPVYR</sequence>
<comment type="caution">
    <text evidence="1">The sequence shown here is derived from an EMBL/GenBank/DDBJ whole genome shotgun (WGS) entry which is preliminary data.</text>
</comment>
<dbReference type="AlphaFoldDB" id="A0A840SCB5"/>